<dbReference type="RefSeq" id="WP_179645594.1">
    <property type="nucleotide sequence ID" value="NZ_BAAAYY010000019.1"/>
</dbReference>
<dbReference type="Pfam" id="PF00303">
    <property type="entry name" value="Thymidylat_synt"/>
    <property type="match status" value="1"/>
</dbReference>
<evidence type="ECO:0000256" key="1">
    <source>
        <dbReference type="ARBA" id="ARBA00011947"/>
    </source>
</evidence>
<dbReference type="InterPro" id="IPR036926">
    <property type="entry name" value="Thymidate_synth/dCMP_Mease_sf"/>
</dbReference>
<dbReference type="GO" id="GO:0006231">
    <property type="term" value="P:dTMP biosynthetic process"/>
    <property type="evidence" value="ECO:0007669"/>
    <property type="project" value="InterPro"/>
</dbReference>
<dbReference type="Gene3D" id="3.30.572.10">
    <property type="entry name" value="Thymidylate synthase/dCMP hydroxymethylase domain"/>
    <property type="match status" value="1"/>
</dbReference>
<evidence type="ECO:0000256" key="3">
    <source>
        <dbReference type="ARBA" id="ARBA00022679"/>
    </source>
</evidence>
<dbReference type="EC" id="2.1.1.45" evidence="1"/>
<dbReference type="InterPro" id="IPR023451">
    <property type="entry name" value="Thymidate_synth/dCMP_Mease_dom"/>
</dbReference>
<dbReference type="GO" id="GO:0005829">
    <property type="term" value="C:cytosol"/>
    <property type="evidence" value="ECO:0007669"/>
    <property type="project" value="TreeGrafter"/>
</dbReference>
<keyword evidence="6" id="KW-1185">Reference proteome</keyword>
<dbReference type="PANTHER" id="PTHR11548:SF9">
    <property type="entry name" value="THYMIDYLATE SYNTHASE"/>
    <property type="match status" value="1"/>
</dbReference>
<dbReference type="AlphaFoldDB" id="A0A852U1F7"/>
<comment type="caution">
    <text evidence="5">The sequence shown here is derived from an EMBL/GenBank/DDBJ whole genome shotgun (WGS) entry which is preliminary data.</text>
</comment>
<reference evidence="5 6" key="1">
    <citation type="submission" date="2020-07" db="EMBL/GenBank/DDBJ databases">
        <title>Sequencing the genomes of 1000 actinobacteria strains.</title>
        <authorList>
            <person name="Klenk H.-P."/>
        </authorList>
    </citation>
    <scope>NUCLEOTIDE SEQUENCE [LARGE SCALE GENOMIC DNA]</scope>
    <source>
        <strain evidence="5 6">CXB654</strain>
    </source>
</reference>
<dbReference type="InterPro" id="IPR000398">
    <property type="entry name" value="Thymidylate_synthase"/>
</dbReference>
<dbReference type="GO" id="GO:0004799">
    <property type="term" value="F:thymidylate synthase activity"/>
    <property type="evidence" value="ECO:0007669"/>
    <property type="project" value="UniProtKB-EC"/>
</dbReference>
<evidence type="ECO:0000259" key="4">
    <source>
        <dbReference type="Pfam" id="PF00303"/>
    </source>
</evidence>
<dbReference type="PRINTS" id="PR00108">
    <property type="entry name" value="THYMDSNTHASE"/>
</dbReference>
<evidence type="ECO:0000313" key="5">
    <source>
        <dbReference type="EMBL" id="NYE50039.1"/>
    </source>
</evidence>
<keyword evidence="3 5" id="KW-0808">Transferase</keyword>
<evidence type="ECO:0000256" key="2">
    <source>
        <dbReference type="ARBA" id="ARBA00022603"/>
    </source>
</evidence>
<dbReference type="CDD" id="cd00351">
    <property type="entry name" value="TS_Pyrimidine_HMase"/>
    <property type="match status" value="1"/>
</dbReference>
<evidence type="ECO:0000313" key="6">
    <source>
        <dbReference type="Proteomes" id="UP000589036"/>
    </source>
</evidence>
<dbReference type="SUPFAM" id="SSF55831">
    <property type="entry name" value="Thymidylate synthase/dCMP hydroxymethylase"/>
    <property type="match status" value="1"/>
</dbReference>
<gene>
    <name evidence="5" type="ORF">HDA32_005159</name>
</gene>
<dbReference type="PANTHER" id="PTHR11548">
    <property type="entry name" value="THYMIDYLATE SYNTHASE 1"/>
    <property type="match status" value="1"/>
</dbReference>
<protein>
    <recommendedName>
        <fullName evidence="1">thymidylate synthase</fullName>
        <ecNumber evidence="1">2.1.1.45</ecNumber>
    </recommendedName>
</protein>
<sequence>MILLKSGSANELFTAAVRAVLEHGAHSAPRGLETLEVLGAHLCLTDPRRRLVELAPTRVVNPAFAAAEAVWILSGSDAGWIYDYNQRMSEFADDGVLLGAYGPRLRRWSGAVDQLEQVRRVLLGDPDTRRAVIQLYDPGRDVSTHKDVPCTLGFRFYLRGGRLHMHTTMRSQDLWLGFCYDVFTFTVLHELMAHWTGVEVGEYHHHVDSLHLYAGHWDLASRIPPRVIASSQGSPLGVAWKDFDTVLAQVRSAGPVPAGAWREFAQAMRSYRLWKSGKRPAARTLARATGGVLGPALESWYRHLSGRPSIPAR</sequence>
<keyword evidence="2 5" id="KW-0489">Methyltransferase</keyword>
<proteinExistence type="predicted"/>
<dbReference type="GO" id="GO:0032259">
    <property type="term" value="P:methylation"/>
    <property type="evidence" value="ECO:0007669"/>
    <property type="project" value="UniProtKB-KW"/>
</dbReference>
<dbReference type="EMBL" id="JACCCC010000001">
    <property type="protein sequence ID" value="NYE50039.1"/>
    <property type="molecule type" value="Genomic_DNA"/>
</dbReference>
<feature type="domain" description="Thymidylate synthase/dCMP hydroxymethylase" evidence="4">
    <location>
        <begin position="13"/>
        <end position="220"/>
    </location>
</feature>
<dbReference type="InterPro" id="IPR045097">
    <property type="entry name" value="Thymidate_synth/dCMP_Mease"/>
</dbReference>
<dbReference type="Proteomes" id="UP000589036">
    <property type="component" value="Unassembled WGS sequence"/>
</dbReference>
<name>A0A852U1F7_9ACTN</name>
<accession>A0A852U1F7</accession>
<organism evidence="5 6">
    <name type="scientific">Spinactinospora alkalitolerans</name>
    <dbReference type="NCBI Taxonomy" id="687207"/>
    <lineage>
        <taxon>Bacteria</taxon>
        <taxon>Bacillati</taxon>
        <taxon>Actinomycetota</taxon>
        <taxon>Actinomycetes</taxon>
        <taxon>Streptosporangiales</taxon>
        <taxon>Nocardiopsidaceae</taxon>
        <taxon>Spinactinospora</taxon>
    </lineage>
</organism>